<dbReference type="GO" id="GO:0009279">
    <property type="term" value="C:cell outer membrane"/>
    <property type="evidence" value="ECO:0007669"/>
    <property type="project" value="UniProtKB-SubCell"/>
</dbReference>
<reference evidence="10 11" key="2">
    <citation type="journal article" date="2016" name="Genome Announc.">
        <title>Complete Genome Sequence of Sphingopyxis terrae Strain 203-1 (NBRC 111660), a Polyethylene Glycol Degrader.</title>
        <authorList>
            <person name="Ohtsubo Y."/>
            <person name="Nonoyama S."/>
            <person name="Nagata Y."/>
            <person name="Numata M."/>
            <person name="Tsuchikane K."/>
            <person name="Hosoyama A."/>
            <person name="Yamazoe A."/>
            <person name="Tsuda M."/>
            <person name="Fujita N."/>
            <person name="Kawai F."/>
        </authorList>
    </citation>
    <scope>NUCLEOTIDE SEQUENCE [LARGE SCALE GENOMIC DNA]</scope>
    <source>
        <strain evidence="10 11">203-1</strain>
    </source>
</reference>
<dbReference type="STRING" id="1219058.AOA14_16000"/>
<keyword evidence="5" id="KW-0812">Transmembrane</keyword>
<dbReference type="PANTHER" id="PTHR30026:SF20">
    <property type="entry name" value="OUTER MEMBRANE PROTEIN TOLC"/>
    <property type="match status" value="1"/>
</dbReference>
<name>A0A142W2A9_9SPHN</name>
<evidence type="ECO:0000256" key="3">
    <source>
        <dbReference type="ARBA" id="ARBA00022448"/>
    </source>
</evidence>
<organism evidence="10 11">
    <name type="scientific">Sphingopyxis terrae subsp. terrae NBRC 15098</name>
    <dbReference type="NCBI Taxonomy" id="1219058"/>
    <lineage>
        <taxon>Bacteria</taxon>
        <taxon>Pseudomonadati</taxon>
        <taxon>Pseudomonadota</taxon>
        <taxon>Alphaproteobacteria</taxon>
        <taxon>Sphingomonadales</taxon>
        <taxon>Sphingomonadaceae</taxon>
        <taxon>Sphingopyxis</taxon>
    </lineage>
</organism>
<evidence type="ECO:0000256" key="7">
    <source>
        <dbReference type="ARBA" id="ARBA00023237"/>
    </source>
</evidence>
<dbReference type="GO" id="GO:0015562">
    <property type="term" value="F:efflux transmembrane transporter activity"/>
    <property type="evidence" value="ECO:0007669"/>
    <property type="project" value="InterPro"/>
</dbReference>
<proteinExistence type="inferred from homology"/>
<dbReference type="Pfam" id="PF02321">
    <property type="entry name" value="OEP"/>
    <property type="match status" value="2"/>
</dbReference>
<dbReference type="PANTHER" id="PTHR30026">
    <property type="entry name" value="OUTER MEMBRANE PROTEIN TOLC"/>
    <property type="match status" value="1"/>
</dbReference>
<reference evidence="11" key="1">
    <citation type="submission" date="2015-11" db="EMBL/GenBank/DDBJ databases">
        <title>Complete genome sequence of a polyethylene glycol-degrading strain Sphingopyxis terrae strain 203-1 (NBRC 15098).</title>
        <authorList>
            <person name="Yoshiyuki O."/>
            <person name="Shouta N."/>
            <person name="Nagata Y."/>
            <person name="Numata M."/>
            <person name="Tsuchikane K."/>
            <person name="Hosoyama A."/>
            <person name="Yamazoe A."/>
            <person name="Tsuda M."/>
            <person name="Fujita N."/>
            <person name="Kawai F."/>
        </authorList>
    </citation>
    <scope>NUCLEOTIDE SEQUENCE [LARGE SCALE GENOMIC DNA]</scope>
    <source>
        <strain evidence="11">203-1</strain>
    </source>
</reference>
<evidence type="ECO:0000256" key="1">
    <source>
        <dbReference type="ARBA" id="ARBA00004442"/>
    </source>
</evidence>
<dbReference type="InterPro" id="IPR003423">
    <property type="entry name" value="OMP_efflux"/>
</dbReference>
<feature type="region of interest" description="Disordered" evidence="9">
    <location>
        <begin position="412"/>
        <end position="481"/>
    </location>
</feature>
<evidence type="ECO:0000256" key="6">
    <source>
        <dbReference type="ARBA" id="ARBA00023136"/>
    </source>
</evidence>
<accession>A0A142W2A9</accession>
<evidence type="ECO:0000256" key="4">
    <source>
        <dbReference type="ARBA" id="ARBA00022452"/>
    </source>
</evidence>
<protein>
    <recommendedName>
        <fullName evidence="12">Outer membrane protein</fullName>
    </recommendedName>
</protein>
<comment type="subcellular location">
    <subcellularLocation>
        <location evidence="1">Cell outer membrane</location>
    </subcellularLocation>
</comment>
<dbReference type="SUPFAM" id="SSF56954">
    <property type="entry name" value="Outer membrane efflux proteins (OEP)"/>
    <property type="match status" value="1"/>
</dbReference>
<feature type="compositionally biased region" description="Low complexity" evidence="9">
    <location>
        <begin position="462"/>
        <end position="474"/>
    </location>
</feature>
<dbReference type="Gene3D" id="1.20.1600.10">
    <property type="entry name" value="Outer membrane efflux proteins (OEP)"/>
    <property type="match status" value="1"/>
</dbReference>
<sequence length="481" mass="51314">MAALARQVVISNPEIAAQRHQVRVAAARLQAAEASYLPTIEANGVLQRREIDIKNGSSTNDARYTAGQAGIEARLRFYDGDRTYNGVKIAKAELEATSAGLDAIISDVLLELLTSAADVQLNRKILRFTEAQTEAIGEQLRATSRRLEFGEATRTDEELARARFATSQAGVLSATEELGVNGHRFRNISGQSGTMVPPLPPLAEVPLSLAAAQRIAQDAAPRLRAARLNAQAGKSGVQFATGALLPQLDAVTGYDYLTGGATNTFTGKYPDDRSSLYYGLELRVPIFLPRDHAEVRRARAVRDQRLSQVDMAVRTVAEEVANAWARWQSAKSTIVAAEAAVAATQEAAEGIKKEAVGGNRTLTDVLNAQNELLNARVTLERAHRNEFVARASLLAATGQLDTKAILDGRCCSSDTSERPTMSALGRPRVADVNKAVADPATAPRPQTSTLGQTPDRDPSDTAAPAGSSGRPASSTLGQKLN</sequence>
<evidence type="ECO:0008006" key="12">
    <source>
        <dbReference type="Google" id="ProtNLM"/>
    </source>
</evidence>
<dbReference type="KEGG" id="ster:AOA14_16000"/>
<dbReference type="EMBL" id="CP013342">
    <property type="protein sequence ID" value="AMU96109.1"/>
    <property type="molecule type" value="Genomic_DNA"/>
</dbReference>
<evidence type="ECO:0000256" key="8">
    <source>
        <dbReference type="SAM" id="Coils"/>
    </source>
</evidence>
<keyword evidence="4" id="KW-1134">Transmembrane beta strand</keyword>
<feature type="coiled-coil region" evidence="8">
    <location>
        <begin position="334"/>
        <end position="385"/>
    </location>
</feature>
<evidence type="ECO:0000313" key="11">
    <source>
        <dbReference type="Proteomes" id="UP000076234"/>
    </source>
</evidence>
<evidence type="ECO:0000256" key="5">
    <source>
        <dbReference type="ARBA" id="ARBA00022692"/>
    </source>
</evidence>
<evidence type="ECO:0000256" key="9">
    <source>
        <dbReference type="SAM" id="MobiDB-lite"/>
    </source>
</evidence>
<keyword evidence="6" id="KW-0472">Membrane</keyword>
<comment type="similarity">
    <text evidence="2">Belongs to the outer membrane factor (OMF) (TC 1.B.17) family.</text>
</comment>
<dbReference type="AlphaFoldDB" id="A0A142W2A9"/>
<keyword evidence="7" id="KW-0998">Cell outer membrane</keyword>
<dbReference type="GO" id="GO:1990281">
    <property type="term" value="C:efflux pump complex"/>
    <property type="evidence" value="ECO:0007669"/>
    <property type="project" value="TreeGrafter"/>
</dbReference>
<dbReference type="GO" id="GO:0015288">
    <property type="term" value="F:porin activity"/>
    <property type="evidence" value="ECO:0007669"/>
    <property type="project" value="TreeGrafter"/>
</dbReference>
<keyword evidence="3" id="KW-0813">Transport</keyword>
<dbReference type="Proteomes" id="UP000076234">
    <property type="component" value="Chromosome"/>
</dbReference>
<evidence type="ECO:0000313" key="10">
    <source>
        <dbReference type="EMBL" id="AMU96109.1"/>
    </source>
</evidence>
<keyword evidence="8" id="KW-0175">Coiled coil</keyword>
<dbReference type="InterPro" id="IPR051906">
    <property type="entry name" value="TolC-like"/>
</dbReference>
<gene>
    <name evidence="10" type="ORF">AOA14_16000</name>
</gene>
<evidence type="ECO:0000256" key="2">
    <source>
        <dbReference type="ARBA" id="ARBA00007613"/>
    </source>
</evidence>